<name>A0A3N0V770_9GAMM</name>
<dbReference type="EMBL" id="RJVO01000006">
    <property type="protein sequence ID" value="ROH88637.1"/>
    <property type="molecule type" value="Genomic_DNA"/>
</dbReference>
<dbReference type="Proteomes" id="UP000282106">
    <property type="component" value="Unassembled WGS sequence"/>
</dbReference>
<accession>A0A3N0V770</accession>
<feature type="coiled-coil region" evidence="1">
    <location>
        <begin position="39"/>
        <end position="80"/>
    </location>
</feature>
<keyword evidence="1" id="KW-0175">Coiled coil</keyword>
<keyword evidence="3" id="KW-1185">Reference proteome</keyword>
<dbReference type="InParanoid" id="A0A3N0V770"/>
<reference evidence="2 3" key="1">
    <citation type="submission" date="2018-10" db="EMBL/GenBank/DDBJ databases">
        <authorList>
            <person name="Chen W.-M."/>
        </authorList>
    </citation>
    <scope>NUCLEOTIDE SEQUENCE [LARGE SCALE GENOMIC DNA]</scope>
    <source>
        <strain evidence="2 3">THS-13</strain>
    </source>
</reference>
<protein>
    <recommendedName>
        <fullName evidence="4">Lysis protein</fullName>
    </recommendedName>
</protein>
<evidence type="ECO:0008006" key="4">
    <source>
        <dbReference type="Google" id="ProtNLM"/>
    </source>
</evidence>
<proteinExistence type="predicted"/>
<sequence>MTLRIAFYTAIVVLAGTIYGLGYSAGADKALASATSRQLKSEEASAQLLGERLRRHQAEAKAAADENQRLELALGEARKQSRVVYRTIRQEVPHAVSEIIPLQKPGASSTAPGVCDASFGPGFVRVWDAASDPERADLSSSAGFAVGAAAEAVSAGRVDGKALLDNHIDNAELATEARGQLEALIDWHLEHDGGVP</sequence>
<evidence type="ECO:0000256" key="1">
    <source>
        <dbReference type="SAM" id="Coils"/>
    </source>
</evidence>
<evidence type="ECO:0000313" key="2">
    <source>
        <dbReference type="EMBL" id="ROH88637.1"/>
    </source>
</evidence>
<comment type="caution">
    <text evidence="2">The sequence shown here is derived from an EMBL/GenBank/DDBJ whole genome shotgun (WGS) entry which is preliminary data.</text>
</comment>
<organism evidence="2 3">
    <name type="scientific">Stagnimonas aquatica</name>
    <dbReference type="NCBI Taxonomy" id="2689987"/>
    <lineage>
        <taxon>Bacteria</taxon>
        <taxon>Pseudomonadati</taxon>
        <taxon>Pseudomonadota</taxon>
        <taxon>Gammaproteobacteria</taxon>
        <taxon>Nevskiales</taxon>
        <taxon>Nevskiaceae</taxon>
        <taxon>Stagnimonas</taxon>
    </lineage>
</organism>
<evidence type="ECO:0000313" key="3">
    <source>
        <dbReference type="Proteomes" id="UP000282106"/>
    </source>
</evidence>
<gene>
    <name evidence="2" type="ORF">ED208_12525</name>
</gene>
<dbReference type="RefSeq" id="WP_123212259.1">
    <property type="nucleotide sequence ID" value="NZ_RJVO01000006.1"/>
</dbReference>
<dbReference type="AlphaFoldDB" id="A0A3N0V770"/>